<reference evidence="1 2" key="1">
    <citation type="submission" date="2019-04" db="EMBL/GenBank/DDBJ databases">
        <title>Bacillus sediminilitoris sp. nov., isolated from a tidal flat sediment on the East China Sea.</title>
        <authorList>
            <person name="Wei Y."/>
            <person name="Mao H."/>
            <person name="Fang J."/>
        </authorList>
    </citation>
    <scope>NUCLEOTIDE SEQUENCE [LARGE SCALE GENOMIC DNA]</scope>
    <source>
        <strain evidence="1 2">DSL-17</strain>
    </source>
</reference>
<evidence type="ECO:0000313" key="2">
    <source>
        <dbReference type="Proteomes" id="UP000310334"/>
    </source>
</evidence>
<comment type="caution">
    <text evidence="1">The sequence shown here is derived from an EMBL/GenBank/DDBJ whole genome shotgun (WGS) entry which is preliminary data.</text>
</comment>
<dbReference type="EMBL" id="SSNT01000011">
    <property type="protein sequence ID" value="THF78613.1"/>
    <property type="molecule type" value="Genomic_DNA"/>
</dbReference>
<accession>A0A4S4BU77</accession>
<dbReference type="RefSeq" id="WP_136355519.1">
    <property type="nucleotide sequence ID" value="NZ_CP046266.1"/>
</dbReference>
<dbReference type="Proteomes" id="UP000310334">
    <property type="component" value="Unassembled WGS sequence"/>
</dbReference>
<dbReference type="OrthoDB" id="2884029at2"/>
<organism evidence="1 2">
    <name type="scientific">Metabacillus sediminilitoris</name>
    <dbReference type="NCBI Taxonomy" id="2567941"/>
    <lineage>
        <taxon>Bacteria</taxon>
        <taxon>Bacillati</taxon>
        <taxon>Bacillota</taxon>
        <taxon>Bacilli</taxon>
        <taxon>Bacillales</taxon>
        <taxon>Bacillaceae</taxon>
        <taxon>Metabacillus</taxon>
    </lineage>
</organism>
<dbReference type="AlphaFoldDB" id="A0A4S4BU77"/>
<sequence length="92" mass="10844">MEFIELYIRSDAFILIPVLYYIGVFLRQTPFLPKWSYTWIKLIFAIIACLLYYGFEIESVVQGILVTGVAVMFRDILHHSILGIFERNTHKK</sequence>
<proteinExistence type="predicted"/>
<keyword evidence="2" id="KW-1185">Reference proteome</keyword>
<gene>
    <name evidence="1" type="ORF">E6W99_15730</name>
</gene>
<name>A0A4S4BU77_9BACI</name>
<protein>
    <submittedName>
        <fullName evidence="1">Holin</fullName>
    </submittedName>
</protein>
<evidence type="ECO:0000313" key="1">
    <source>
        <dbReference type="EMBL" id="THF78613.1"/>
    </source>
</evidence>
<dbReference type="InterPro" id="IPR032111">
    <property type="entry name" value="Clostridium_phage_holin"/>
</dbReference>
<dbReference type="Pfam" id="PF16079">
    <property type="entry name" value="Phage_holin_5_2"/>
    <property type="match status" value="1"/>
</dbReference>